<name>A0ABY2BS12_9ACTN</name>
<sequence length="52" mass="5528">MFRNLVVPPRGRVLRSAAMIFAVVAGGLVVNTQSAAAAAYDPWLCLTSLRPV</sequence>
<evidence type="ECO:0000313" key="2">
    <source>
        <dbReference type="Proteomes" id="UP000295818"/>
    </source>
</evidence>
<keyword evidence="2" id="KW-1185">Reference proteome</keyword>
<organism evidence="1 2">
    <name type="scientific">Kribbella orskensis</name>
    <dbReference type="NCBI Taxonomy" id="2512216"/>
    <lineage>
        <taxon>Bacteria</taxon>
        <taxon>Bacillati</taxon>
        <taxon>Actinomycetota</taxon>
        <taxon>Actinomycetes</taxon>
        <taxon>Propionibacteriales</taxon>
        <taxon>Kribbellaceae</taxon>
        <taxon>Kribbella</taxon>
    </lineage>
</organism>
<gene>
    <name evidence="1" type="ORF">EV644_102183</name>
</gene>
<dbReference type="EMBL" id="SLWM01000002">
    <property type="protein sequence ID" value="TCO29465.1"/>
    <property type="molecule type" value="Genomic_DNA"/>
</dbReference>
<comment type="caution">
    <text evidence="1">The sequence shown here is derived from an EMBL/GenBank/DDBJ whole genome shotgun (WGS) entry which is preliminary data.</text>
</comment>
<reference evidence="1 2" key="1">
    <citation type="journal article" date="2015" name="Stand. Genomic Sci.">
        <title>Genomic Encyclopedia of Bacterial and Archaeal Type Strains, Phase III: the genomes of soil and plant-associated and newly described type strains.</title>
        <authorList>
            <person name="Whitman W.B."/>
            <person name="Woyke T."/>
            <person name="Klenk H.P."/>
            <person name="Zhou Y."/>
            <person name="Lilburn T.G."/>
            <person name="Beck B.J."/>
            <person name="De Vos P."/>
            <person name="Vandamme P."/>
            <person name="Eisen J.A."/>
            <person name="Garrity G."/>
            <person name="Hugenholtz P."/>
            <person name="Kyrpides N.C."/>
        </authorList>
    </citation>
    <scope>NUCLEOTIDE SEQUENCE [LARGE SCALE GENOMIC DNA]</scope>
    <source>
        <strain evidence="1 2">VKM Ac-2538</strain>
    </source>
</reference>
<protein>
    <submittedName>
        <fullName evidence="1">Uncharacterized protein</fullName>
    </submittedName>
</protein>
<evidence type="ECO:0000313" key="1">
    <source>
        <dbReference type="EMBL" id="TCO29465.1"/>
    </source>
</evidence>
<dbReference type="RefSeq" id="WP_158292750.1">
    <property type="nucleotide sequence ID" value="NZ_SLWM01000002.1"/>
</dbReference>
<accession>A0ABY2BS12</accession>
<proteinExistence type="predicted"/>
<dbReference type="Proteomes" id="UP000295818">
    <property type="component" value="Unassembled WGS sequence"/>
</dbReference>